<dbReference type="Proteomes" id="UP000500961">
    <property type="component" value="Chromosome"/>
</dbReference>
<keyword evidence="6" id="KW-1185">Reference proteome</keyword>
<feature type="domain" description="3-octaprenyl-4-hydroxybenzoate carboxy-lyase-like Rift-related" evidence="2">
    <location>
        <begin position="122"/>
        <end position="320"/>
    </location>
</feature>
<comment type="similarity">
    <text evidence="1">Belongs to the UbiD family.</text>
</comment>
<dbReference type="Pfam" id="PF20696">
    <property type="entry name" value="UbiD_C"/>
    <property type="match status" value="2"/>
</dbReference>
<dbReference type="InterPro" id="IPR049381">
    <property type="entry name" value="UbiD-like_C"/>
</dbReference>
<protein>
    <submittedName>
        <fullName evidence="5">Menaquinone biosynthesis decarboxylase</fullName>
    </submittedName>
</protein>
<reference evidence="5 6" key="1">
    <citation type="submission" date="2019-07" db="EMBL/GenBank/DDBJ databases">
        <title>Thalassofilum flectens gen. nov., sp. nov., a novel moderate thermophilic anaerobe from a shallow sea hot spring in Kunashir Island (Russia), representing a new family in the order Bacteroidales, and proposal of Thalassofilacea fam. nov.</title>
        <authorList>
            <person name="Kochetkova T.V."/>
            <person name="Podosokorskaya O.A."/>
            <person name="Novikov A."/>
            <person name="Elcheninov A.G."/>
            <person name="Toshchakov S.V."/>
            <person name="Kublanov I.V."/>
        </authorList>
    </citation>
    <scope>NUCLEOTIDE SEQUENCE [LARGE SCALE GENOMIC DNA]</scope>
    <source>
        <strain evidence="5 6">38-H</strain>
    </source>
</reference>
<dbReference type="KEGG" id="ttz:FHG85_11280"/>
<dbReference type="GO" id="GO:0008694">
    <property type="term" value="F:4-hydroxy-3-polyprenylbenzoate decarboxylase activity"/>
    <property type="evidence" value="ECO:0007669"/>
    <property type="project" value="TreeGrafter"/>
</dbReference>
<gene>
    <name evidence="5" type="ORF">FHG85_11280</name>
</gene>
<dbReference type="Pfam" id="PF20695">
    <property type="entry name" value="UbiD_N"/>
    <property type="match status" value="1"/>
</dbReference>
<accession>A0A7D4BCF4</accession>
<organism evidence="5 6">
    <name type="scientific">Tenuifilum thalassicum</name>
    <dbReference type="NCBI Taxonomy" id="2590900"/>
    <lineage>
        <taxon>Bacteria</taxon>
        <taxon>Pseudomonadati</taxon>
        <taxon>Bacteroidota</taxon>
        <taxon>Bacteroidia</taxon>
        <taxon>Bacteroidales</taxon>
        <taxon>Tenuifilaceae</taxon>
        <taxon>Tenuifilum</taxon>
    </lineage>
</organism>
<dbReference type="EMBL" id="CP041345">
    <property type="protein sequence ID" value="QKG80820.1"/>
    <property type="molecule type" value="Genomic_DNA"/>
</dbReference>
<feature type="domain" description="3-octaprenyl-4-hydroxybenzoate carboxy-lyase-like C-terminal" evidence="4">
    <location>
        <begin position="489"/>
        <end position="555"/>
    </location>
</feature>
<dbReference type="NCBIfam" id="TIGR00148">
    <property type="entry name" value="UbiD family decarboxylase"/>
    <property type="match status" value="1"/>
</dbReference>
<evidence type="ECO:0000256" key="1">
    <source>
        <dbReference type="ARBA" id="ARBA00010021"/>
    </source>
</evidence>
<proteinExistence type="inferred from homology"/>
<dbReference type="InterPro" id="IPR002830">
    <property type="entry name" value="UbiD"/>
</dbReference>
<name>A0A7D4BCF4_9BACT</name>
<evidence type="ECO:0000259" key="2">
    <source>
        <dbReference type="Pfam" id="PF01977"/>
    </source>
</evidence>
<feature type="domain" description="3-octaprenyl-4-hydroxybenzoate carboxy-lyase-like C-terminal" evidence="4">
    <location>
        <begin position="326"/>
        <end position="449"/>
    </location>
</feature>
<dbReference type="InterPro" id="IPR022390">
    <property type="entry name" value="HBDC"/>
</dbReference>
<evidence type="ECO:0000313" key="5">
    <source>
        <dbReference type="EMBL" id="QKG80820.1"/>
    </source>
</evidence>
<sequence length="630" mass="70602">MAYNSLNDFISILEANGELVRIKGFVDPDLEIAEITDRQSKLPGGGKALLFENTGTKFPVLTNAFGSHKRICLALGVEELEMVREKISQLFELLSKPKNSIWDKLEALPQLGQMSSWIPTLKSGKGVCQEVIHQNPDLGALPVLKCWPFDGGRFVTLPMVHTKHPETGVRNIGMYRMQILDGTHTGMHWHMHKTGAKHFQEYKRLKKLMPVAVTLGGDPSYTYAATAPVPENIDEYLLAGFLRNKKVKLVKCLTVDLEVPEDVDFVIEGYVDPSDEPVWEGPFGDHTGFYSLADWYARFTVTCITHRKKAIYPATIVGVPPMEDAYIAKATERIFLEPIRKAILPELEDMVLPAEGVAHNIALVKIKDEFKGQAYRVMNALWGAGQMMFNKILVAFPNSLDLNNGMELLRHIFNVVNPETDIYFGKGPLDVLDHSSNQFAFGSKLFIDATSERKSLNKLEVNVDELVLKLNEISEQIVKSNVSLVNEDVPVAIISVNKKEVGDWKTFKEKLTASDALNGIKGVVLVDMDDVIDDLSVVLWYVSGNVDPQRDVSMVLNGGEDWRIIIDGTKKAYPSDKFPRLWPNIVSMDTKTIELVDKKWESYGIGEFVKSPSLKFQKLIVGSDAVVRYF</sequence>
<dbReference type="Pfam" id="PF01977">
    <property type="entry name" value="UbiD"/>
    <property type="match status" value="1"/>
</dbReference>
<dbReference type="AlphaFoldDB" id="A0A7D4BCF4"/>
<dbReference type="Gene3D" id="3.40.1670.10">
    <property type="entry name" value="UbiD C-terminal domain-like"/>
    <property type="match status" value="2"/>
</dbReference>
<dbReference type="GO" id="GO:0006744">
    <property type="term" value="P:ubiquinone biosynthetic process"/>
    <property type="evidence" value="ECO:0007669"/>
    <property type="project" value="TreeGrafter"/>
</dbReference>
<evidence type="ECO:0000313" key="6">
    <source>
        <dbReference type="Proteomes" id="UP000500961"/>
    </source>
</evidence>
<evidence type="ECO:0000259" key="3">
    <source>
        <dbReference type="Pfam" id="PF20695"/>
    </source>
</evidence>
<dbReference type="NCBIfam" id="TIGR03701">
    <property type="entry name" value="mena_SCO4490"/>
    <property type="match status" value="1"/>
</dbReference>
<dbReference type="GO" id="GO:0005829">
    <property type="term" value="C:cytosol"/>
    <property type="evidence" value="ECO:0007669"/>
    <property type="project" value="TreeGrafter"/>
</dbReference>
<dbReference type="RefSeq" id="WP_173075952.1">
    <property type="nucleotide sequence ID" value="NZ_CP041345.1"/>
</dbReference>
<dbReference type="SUPFAM" id="SSF50475">
    <property type="entry name" value="FMN-binding split barrel"/>
    <property type="match status" value="1"/>
</dbReference>
<dbReference type="PANTHER" id="PTHR30108">
    <property type="entry name" value="3-OCTAPRENYL-4-HYDROXYBENZOATE CARBOXY-LYASE-RELATED"/>
    <property type="match status" value="1"/>
</dbReference>
<dbReference type="SUPFAM" id="SSF143968">
    <property type="entry name" value="UbiD C-terminal domain-like"/>
    <property type="match status" value="2"/>
</dbReference>
<dbReference type="PANTHER" id="PTHR30108:SF17">
    <property type="entry name" value="FERULIC ACID DECARBOXYLASE 1"/>
    <property type="match status" value="1"/>
</dbReference>
<dbReference type="InterPro" id="IPR049383">
    <property type="entry name" value="UbiD-like_N"/>
</dbReference>
<evidence type="ECO:0000259" key="4">
    <source>
        <dbReference type="Pfam" id="PF20696"/>
    </source>
</evidence>
<feature type="domain" description="3-octaprenyl-4-hydroxybenzoate carboxy-lyase-like N-terminal" evidence="3">
    <location>
        <begin position="10"/>
        <end position="85"/>
    </location>
</feature>
<dbReference type="InterPro" id="IPR048304">
    <property type="entry name" value="UbiD_Rift_dom"/>
</dbReference>